<keyword evidence="1" id="KW-0175">Coiled coil</keyword>
<feature type="compositionally biased region" description="Basic and acidic residues" evidence="2">
    <location>
        <begin position="504"/>
        <end position="518"/>
    </location>
</feature>
<reference evidence="3" key="1">
    <citation type="submission" date="2024-01" db="EMBL/GenBank/DDBJ databases">
        <authorList>
            <person name="Webb A."/>
        </authorList>
    </citation>
    <scope>NUCLEOTIDE SEQUENCE</scope>
    <source>
        <strain evidence="3">Pm1</strain>
    </source>
</reference>
<evidence type="ECO:0000256" key="2">
    <source>
        <dbReference type="SAM" id="MobiDB-lite"/>
    </source>
</evidence>
<dbReference type="EMBL" id="CAKLBY020000086">
    <property type="protein sequence ID" value="CAK7925176.1"/>
    <property type="molecule type" value="Genomic_DNA"/>
</dbReference>
<evidence type="ECO:0000256" key="1">
    <source>
        <dbReference type="SAM" id="Coils"/>
    </source>
</evidence>
<feature type="coiled-coil region" evidence="1">
    <location>
        <begin position="206"/>
        <end position="383"/>
    </location>
</feature>
<feature type="region of interest" description="Disordered" evidence="2">
    <location>
        <begin position="496"/>
        <end position="535"/>
    </location>
</feature>
<protein>
    <submittedName>
        <fullName evidence="3">Uncharacterized protein</fullName>
    </submittedName>
</protein>
<dbReference type="Proteomes" id="UP001162060">
    <property type="component" value="Unassembled WGS sequence"/>
</dbReference>
<name>A0AAV1TRY0_9STRA</name>
<feature type="region of interest" description="Disordered" evidence="2">
    <location>
        <begin position="1"/>
        <end position="30"/>
    </location>
</feature>
<evidence type="ECO:0000313" key="4">
    <source>
        <dbReference type="Proteomes" id="UP001162060"/>
    </source>
</evidence>
<comment type="caution">
    <text evidence="3">The sequence shown here is derived from an EMBL/GenBank/DDBJ whole genome shotgun (WGS) entry which is preliminary data.</text>
</comment>
<gene>
    <name evidence="3" type="ORF">PM001_LOCUS10326</name>
</gene>
<evidence type="ECO:0000313" key="3">
    <source>
        <dbReference type="EMBL" id="CAK7925176.1"/>
    </source>
</evidence>
<sequence>MDDDDQTPPSPSFTATRKRRRRSNSHDDESLCDTSLCLLDDSEAAAMKIHSTGLAVEDRTLAEMDTFVQRCHLWQQQLNLRYSELATKAEWMATFEVTKVVRDLVTSVETAALQRAVTTKDVELQWARWRLRDVERCIFELLEDTRGTEEIQTMEKQLKDDRVVELETQLAQKRAVEQEKAMELSLLRADEEEMMHARRLVPREQFEMLAAEKETMEADVQRWQEQVELQVVEMARGDEERRNLAEQNQKLVEEVRRLREQQQTRESQVEKQIVEKENETKKLQAKLTAAETKETAMAAMLVAAEKVMEKSKQRKEELEILYTKFSSAMDLVSDKTMRLEEMEQTLNDLQNVEHRNKQLEKQVAQLQQEKSDLSAAVRRCKNDMKEKMIAVQKQLDGVKESEYQQKQRVSELDIEVRELKVQNQALTKQQINCSYDGARQLPKENDKPCTDMVDDLVIQVAEKEALQMFVQRYYTAAEEKCNGLLKRVSQFELEKAQQSQLRTESTRSDSSRCAHIENNDDTSVRNAGTTSEDST</sequence>
<feature type="compositionally biased region" description="Polar residues" evidence="2">
    <location>
        <begin position="524"/>
        <end position="535"/>
    </location>
</feature>
<organism evidence="3 4">
    <name type="scientific">Peronospora matthiolae</name>
    <dbReference type="NCBI Taxonomy" id="2874970"/>
    <lineage>
        <taxon>Eukaryota</taxon>
        <taxon>Sar</taxon>
        <taxon>Stramenopiles</taxon>
        <taxon>Oomycota</taxon>
        <taxon>Peronosporomycetes</taxon>
        <taxon>Peronosporales</taxon>
        <taxon>Peronosporaceae</taxon>
        <taxon>Peronospora</taxon>
    </lineage>
</organism>
<dbReference type="AlphaFoldDB" id="A0AAV1TRY0"/>
<accession>A0AAV1TRY0</accession>
<proteinExistence type="predicted"/>